<organism evidence="2 3">
    <name type="scientific">Candidatus Muproteobacteria bacterium RIFCSPLOWO2_01_FULL_60_18</name>
    <dbReference type="NCBI Taxonomy" id="1817768"/>
    <lineage>
        <taxon>Bacteria</taxon>
        <taxon>Pseudomonadati</taxon>
        <taxon>Pseudomonadota</taxon>
        <taxon>Candidatus Muproteobacteria</taxon>
    </lineage>
</organism>
<feature type="domain" description="AsmA" evidence="1">
    <location>
        <begin position="1"/>
        <end position="191"/>
    </location>
</feature>
<dbReference type="InterPro" id="IPR052894">
    <property type="entry name" value="AsmA-related"/>
</dbReference>
<name>A0A1F6TYA1_9PROT</name>
<comment type="caution">
    <text evidence="2">The sequence shown here is derived from an EMBL/GenBank/DDBJ whole genome shotgun (WGS) entry which is preliminary data.</text>
</comment>
<reference evidence="2 3" key="1">
    <citation type="journal article" date="2016" name="Nat. Commun.">
        <title>Thousands of microbial genomes shed light on interconnected biogeochemical processes in an aquifer system.</title>
        <authorList>
            <person name="Anantharaman K."/>
            <person name="Brown C.T."/>
            <person name="Hug L.A."/>
            <person name="Sharon I."/>
            <person name="Castelle C.J."/>
            <person name="Probst A.J."/>
            <person name="Thomas B.C."/>
            <person name="Singh A."/>
            <person name="Wilkins M.J."/>
            <person name="Karaoz U."/>
            <person name="Brodie E.L."/>
            <person name="Williams K.H."/>
            <person name="Hubbard S.S."/>
            <person name="Banfield J.F."/>
        </authorList>
    </citation>
    <scope>NUCLEOTIDE SEQUENCE [LARGE SCALE GENOMIC DNA]</scope>
</reference>
<dbReference type="EMBL" id="MFTC01000078">
    <property type="protein sequence ID" value="OGI50115.1"/>
    <property type="molecule type" value="Genomic_DNA"/>
</dbReference>
<dbReference type="GO" id="GO:0005886">
    <property type="term" value="C:plasma membrane"/>
    <property type="evidence" value="ECO:0007669"/>
    <property type="project" value="TreeGrafter"/>
</dbReference>
<dbReference type="InterPro" id="IPR007844">
    <property type="entry name" value="AsmA"/>
</dbReference>
<dbReference type="STRING" id="1817768.A3A87_08640"/>
<dbReference type="PANTHER" id="PTHR30441">
    <property type="entry name" value="DUF748 DOMAIN-CONTAINING PROTEIN"/>
    <property type="match status" value="1"/>
</dbReference>
<sequence>MKKTLKILAILIGGLLALLIVGAVALSLLFDPNDYKGKIIEVVKDKTGRELRIEGKLGWSFFPWIGIETGRLELGNAPGFGKDPFARIDGAGAKVKLLPLLRKHVIVDTVFLDGLKLNLAKNAAGKTNWDDLTKPSAAEKAAEKTIPEKEAGIGGISIHKIDIRKADITWNDQASGARYAARNLNLQTGKIIVGEPVDVRLALDLEGGQPPVRKSLDLKSRIELDLKTQTLEVSNLALGFDESRLTGTLAMKNFDKPAYRFDLALDQIDLDRYLPASAPAVSGAKSGDAAPPQPVEIPLSLLRSLDVQGKLRIQKLKAMNLHSSDVAIQVTAHNGLITLGPNQAKLYNGKYAGRTSLDVRGKTPLLAVDESVSGIELAPALKDALKFDKFAGSANLSAKVTAQGLDAHQIKQTLNGSASFAVQNGAIKGMDLKKMIDTVKTAQRDNLLQKLTELTPRSGDETPFTQLGGTAQIKNGVVQNNDLKVQSPDLLNVTGKGSADLPKETLDYRITAGQYPIVISGPFSNLKYRVDTSALLKGKVEEKKTEVKEKIEQKLEQKLKDKLKRFK</sequence>
<dbReference type="PANTHER" id="PTHR30441:SF4">
    <property type="entry name" value="PROTEIN ASMA"/>
    <property type="match status" value="1"/>
</dbReference>
<evidence type="ECO:0000313" key="2">
    <source>
        <dbReference type="EMBL" id="OGI50115.1"/>
    </source>
</evidence>
<gene>
    <name evidence="2" type="ORF">A3A87_08640</name>
</gene>
<proteinExistence type="predicted"/>
<dbReference type="Proteomes" id="UP000179037">
    <property type="component" value="Unassembled WGS sequence"/>
</dbReference>
<dbReference type="AlphaFoldDB" id="A0A1F6TYA1"/>
<evidence type="ECO:0000313" key="3">
    <source>
        <dbReference type="Proteomes" id="UP000179037"/>
    </source>
</evidence>
<accession>A0A1F6TYA1</accession>
<evidence type="ECO:0000259" key="1">
    <source>
        <dbReference type="Pfam" id="PF05170"/>
    </source>
</evidence>
<feature type="domain" description="AsmA" evidence="1">
    <location>
        <begin position="225"/>
        <end position="483"/>
    </location>
</feature>
<protein>
    <recommendedName>
        <fullName evidence="1">AsmA domain-containing protein</fullName>
    </recommendedName>
</protein>
<dbReference type="Pfam" id="PF05170">
    <property type="entry name" value="AsmA"/>
    <property type="match status" value="2"/>
</dbReference>
<dbReference type="GO" id="GO:0090313">
    <property type="term" value="P:regulation of protein targeting to membrane"/>
    <property type="evidence" value="ECO:0007669"/>
    <property type="project" value="TreeGrafter"/>
</dbReference>